<dbReference type="WBParaSite" id="MhA1_Contig1455.frz3.gene1">
    <property type="protein sequence ID" value="MhA1_Contig1455.frz3.gene1"/>
    <property type="gene ID" value="MhA1_Contig1455.frz3.gene1"/>
</dbReference>
<keyword evidence="1" id="KW-1185">Reference proteome</keyword>
<organism evidence="1 2">
    <name type="scientific">Meloidogyne hapla</name>
    <name type="common">Root-knot nematode worm</name>
    <dbReference type="NCBI Taxonomy" id="6305"/>
    <lineage>
        <taxon>Eukaryota</taxon>
        <taxon>Metazoa</taxon>
        <taxon>Ecdysozoa</taxon>
        <taxon>Nematoda</taxon>
        <taxon>Chromadorea</taxon>
        <taxon>Rhabditida</taxon>
        <taxon>Tylenchina</taxon>
        <taxon>Tylenchomorpha</taxon>
        <taxon>Tylenchoidea</taxon>
        <taxon>Meloidogynidae</taxon>
        <taxon>Meloidogyninae</taxon>
        <taxon>Meloidogyne</taxon>
    </lineage>
</organism>
<evidence type="ECO:0000313" key="2">
    <source>
        <dbReference type="WBParaSite" id="MhA1_Contig1455.frz3.gene1"/>
    </source>
</evidence>
<accession>A0A1I8B5E0</accession>
<sequence>MRILKFIINKFEQKLKFTIGCKMQKIRSKFEIKEFNDHYESFYDQKHVCPNDKYIIKIENYSNILEIPLDCEETINEGRYENKYLINVWKDFNWIESPNKSKFFSYCKISNEVPRLITDIMINNDQMCTNLDLLFADNIYYKTDREALRIGQSSNDNIYKNVDQKTENIKNKGKASILNLSKEMDNSSGSKRKNEFLEKK</sequence>
<name>A0A1I8B5E0_MELHA</name>
<reference evidence="2" key="1">
    <citation type="submission" date="2016-11" db="UniProtKB">
        <authorList>
            <consortium name="WormBaseParasite"/>
        </authorList>
    </citation>
    <scope>IDENTIFICATION</scope>
</reference>
<dbReference type="AlphaFoldDB" id="A0A1I8B5E0"/>
<protein>
    <submittedName>
        <fullName evidence="2">Uncharacterized protein</fullName>
    </submittedName>
</protein>
<evidence type="ECO:0000313" key="1">
    <source>
        <dbReference type="Proteomes" id="UP000095281"/>
    </source>
</evidence>
<dbReference type="Proteomes" id="UP000095281">
    <property type="component" value="Unplaced"/>
</dbReference>
<proteinExistence type="predicted"/>